<keyword evidence="6" id="KW-1185">Reference proteome</keyword>
<dbReference type="OrthoDB" id="127107at2"/>
<evidence type="ECO:0000256" key="1">
    <source>
        <dbReference type="SAM" id="SignalP"/>
    </source>
</evidence>
<evidence type="ECO:0000313" key="5">
    <source>
        <dbReference type="EMBL" id="TWT81122.1"/>
    </source>
</evidence>
<dbReference type="PANTHER" id="PTHR35889">
    <property type="entry name" value="CYCLOINULO-OLIGOSACCHARIDE FRUCTANOTRANSFERASE-RELATED"/>
    <property type="match status" value="1"/>
</dbReference>
<feature type="domain" description="DUF1553" evidence="3">
    <location>
        <begin position="671"/>
        <end position="939"/>
    </location>
</feature>
<feature type="domain" description="Cytochrome C Planctomycete-type" evidence="4">
    <location>
        <begin position="44"/>
        <end position="100"/>
    </location>
</feature>
<dbReference type="InterPro" id="IPR011429">
    <property type="entry name" value="Cyt_c_Planctomycete-type"/>
</dbReference>
<feature type="signal peptide" evidence="1">
    <location>
        <begin position="1"/>
        <end position="25"/>
    </location>
</feature>
<gene>
    <name evidence="5" type="ORF">CA13_25690</name>
</gene>
<organism evidence="5 6">
    <name type="scientific">Novipirellula herctigrandis</name>
    <dbReference type="NCBI Taxonomy" id="2527986"/>
    <lineage>
        <taxon>Bacteria</taxon>
        <taxon>Pseudomonadati</taxon>
        <taxon>Planctomycetota</taxon>
        <taxon>Planctomycetia</taxon>
        <taxon>Pirellulales</taxon>
        <taxon>Pirellulaceae</taxon>
        <taxon>Novipirellula</taxon>
    </lineage>
</organism>
<evidence type="ECO:0000259" key="2">
    <source>
        <dbReference type="Pfam" id="PF07583"/>
    </source>
</evidence>
<dbReference type="Proteomes" id="UP000315010">
    <property type="component" value="Unassembled WGS sequence"/>
</dbReference>
<dbReference type="AlphaFoldDB" id="A0A5C5Z154"/>
<keyword evidence="1" id="KW-0732">Signal</keyword>
<feature type="domain" description="DUF1549" evidence="2">
    <location>
        <begin position="150"/>
        <end position="369"/>
    </location>
</feature>
<dbReference type="Pfam" id="PF07635">
    <property type="entry name" value="PSCyt1"/>
    <property type="match status" value="1"/>
</dbReference>
<protein>
    <submittedName>
        <fullName evidence="5">Planctomycete cytochrome C</fullName>
    </submittedName>
</protein>
<dbReference type="InterPro" id="IPR011444">
    <property type="entry name" value="DUF1549"/>
</dbReference>
<proteinExistence type="predicted"/>
<accession>A0A5C5Z154</accession>
<reference evidence="5 6" key="1">
    <citation type="submission" date="2019-02" db="EMBL/GenBank/DDBJ databases">
        <title>Deep-cultivation of Planctomycetes and their phenomic and genomic characterization uncovers novel biology.</title>
        <authorList>
            <person name="Wiegand S."/>
            <person name="Jogler M."/>
            <person name="Boedeker C."/>
            <person name="Pinto D."/>
            <person name="Vollmers J."/>
            <person name="Rivas-Marin E."/>
            <person name="Kohn T."/>
            <person name="Peeters S.H."/>
            <person name="Heuer A."/>
            <person name="Rast P."/>
            <person name="Oberbeckmann S."/>
            <person name="Bunk B."/>
            <person name="Jeske O."/>
            <person name="Meyerdierks A."/>
            <person name="Storesund J.E."/>
            <person name="Kallscheuer N."/>
            <person name="Luecker S."/>
            <person name="Lage O.M."/>
            <person name="Pohl T."/>
            <person name="Merkel B.J."/>
            <person name="Hornburger P."/>
            <person name="Mueller R.-W."/>
            <person name="Bruemmer F."/>
            <person name="Labrenz M."/>
            <person name="Spormann A.M."/>
            <person name="Op Den Camp H."/>
            <person name="Overmann J."/>
            <person name="Amann R."/>
            <person name="Jetten M.S.M."/>
            <person name="Mascher T."/>
            <person name="Medema M.H."/>
            <person name="Devos D.P."/>
            <person name="Kaster A.-K."/>
            <person name="Ovreas L."/>
            <person name="Rohde M."/>
            <person name="Galperin M.Y."/>
            <person name="Jogler C."/>
        </authorList>
    </citation>
    <scope>NUCLEOTIDE SEQUENCE [LARGE SCALE GENOMIC DNA]</scope>
    <source>
        <strain evidence="5 6">CA13</strain>
    </source>
</reference>
<dbReference type="EMBL" id="SJPJ01000001">
    <property type="protein sequence ID" value="TWT81122.1"/>
    <property type="molecule type" value="Genomic_DNA"/>
</dbReference>
<name>A0A5C5Z154_9BACT</name>
<feature type="chain" id="PRO_5022666690" evidence="1">
    <location>
        <begin position="26"/>
        <end position="972"/>
    </location>
</feature>
<evidence type="ECO:0000259" key="4">
    <source>
        <dbReference type="Pfam" id="PF07635"/>
    </source>
</evidence>
<evidence type="ECO:0000313" key="6">
    <source>
        <dbReference type="Proteomes" id="UP000315010"/>
    </source>
</evidence>
<sequence precursor="true">MVFVVKQLSIAIVIVVANALSSAFADEQAVNFNSDVRPILTRYCTSCHGGVKAISDVSFVNGASVLPPHGWVIQPGDAQASLMIERIVSDDPDMRMPPPEEHPDPVPTEDVDTLRRWINQGAIWDPIWSIGSLQPGTLDSVAQSDWAKQPLDRFVAARHRLDGIKPSDEAPPRQWLRRTAFDLTGLPPTKEQASRFVDQLQSFANNASDCEAAYADMVDELLASPAFGERWASLWMDLARYADSKGFEKDPHRDAWPYRDWLVDAFNADMPYDEFTVAQLAGDLWLQQNPDKVDSDVLIATAMHRNTLTNTEGGTDDEEYRIAAIIDRVNTTWTVWQGFTLGCVQCHSHPYDAIDHEEYYRVMSLFNNTLDCDLDNDFPTLVIPNGPAKVDAIDSQLQWIESRKQRNDLGVEVAEHARWQALTPEKAESTEGRLKIEGNEIVAAGGTFPVGVRYTLDYSTKLNAITALRTHLLPLSDDPTEWPEQGSVISMMKVFVKSEGGDSRTVTPQTVFVDAMTEPNNPEDALQGNAAGVGPYPKMHGPRWAVFAFDAPIELADGESIQLEIHQKQSTSGQISTPIRRMRCEVSDDVKWCERLASDQYKDAVAKLAETSKNAKLIQGGKLPVVASRPLRQSRETREFIRGNWLDKGGVVPPGVPKLFSASGDPPSIVNRLELAEWLVSDDNALTARVWANRIWEQLFGIGIVETLEDFGSSGASPSHAELLEHLAIRLKATHRWHLKPLLREIVLSATYRQDNRADESLYENDRANRSLARGPRTRLTAEMVRDQALAASGLLNRSMGGPSVMPPQPDGLWQTVYSSQKWKTSAGDEKYRRAIYTYWKRTSPYPSFLTFDAPTREGCSPRRTVTNTPLQALVTLNDPVFVECGEALARSAIEHHASQKDRAESIDSPDVEAVIATMVENVTQQPVSETDASELRSLYDQLCGNDKTGIDFDAMAIIGNTLLNWERALTK</sequence>
<evidence type="ECO:0000259" key="3">
    <source>
        <dbReference type="Pfam" id="PF07587"/>
    </source>
</evidence>
<comment type="caution">
    <text evidence="5">The sequence shown here is derived from an EMBL/GenBank/DDBJ whole genome shotgun (WGS) entry which is preliminary data.</text>
</comment>
<dbReference type="InterPro" id="IPR022655">
    <property type="entry name" value="DUF1553"/>
</dbReference>
<dbReference type="PANTHER" id="PTHR35889:SF3">
    <property type="entry name" value="F-BOX DOMAIN-CONTAINING PROTEIN"/>
    <property type="match status" value="1"/>
</dbReference>
<dbReference type="Pfam" id="PF07583">
    <property type="entry name" value="PSCyt2"/>
    <property type="match status" value="1"/>
</dbReference>
<dbReference type="Pfam" id="PF07587">
    <property type="entry name" value="PSD1"/>
    <property type="match status" value="1"/>
</dbReference>